<evidence type="ECO:0000313" key="5">
    <source>
        <dbReference type="EMBL" id="RZC65655.1"/>
    </source>
</evidence>
<evidence type="ECO:0000259" key="4">
    <source>
        <dbReference type="Pfam" id="PF02338"/>
    </source>
</evidence>
<dbReference type="Pfam" id="PF02338">
    <property type="entry name" value="OTU"/>
    <property type="match status" value="1"/>
</dbReference>
<dbReference type="GO" id="GO:0036503">
    <property type="term" value="P:ERAD pathway"/>
    <property type="evidence" value="ECO:0007669"/>
    <property type="project" value="TreeGrafter"/>
</dbReference>
<comment type="catalytic activity">
    <reaction evidence="1 3">
        <text>Thiol-dependent hydrolysis of ester, thioester, amide, peptide and isopeptide bonds formed by the C-terminal Gly of ubiquitin (a 76-residue protein attached to proteins as an intracellular targeting signal).</text>
        <dbReference type="EC" id="3.4.19.12"/>
    </reaction>
</comment>
<dbReference type="GO" id="GO:0005634">
    <property type="term" value="C:nucleus"/>
    <property type="evidence" value="ECO:0007669"/>
    <property type="project" value="TreeGrafter"/>
</dbReference>
<dbReference type="GO" id="GO:0016579">
    <property type="term" value="P:protein deubiquitination"/>
    <property type="evidence" value="ECO:0007669"/>
    <property type="project" value="TreeGrafter"/>
</dbReference>
<dbReference type="GO" id="GO:0030968">
    <property type="term" value="P:endoplasmic reticulum unfolded protein response"/>
    <property type="evidence" value="ECO:0007669"/>
    <property type="project" value="TreeGrafter"/>
</dbReference>
<dbReference type="PANTHER" id="PTHR13312">
    <property type="entry name" value="HIV-INDUCED PROTEIN-7-LIKE PROTEASE"/>
    <property type="match status" value="1"/>
</dbReference>
<dbReference type="EC" id="3.4.19.12" evidence="3"/>
<protein>
    <recommendedName>
        <fullName evidence="3">Ubiquitin thioesterase OTU</fullName>
        <ecNumber evidence="3">3.4.19.12</ecNumber>
    </recommendedName>
</protein>
<organism evidence="5 6">
    <name type="scientific">Papaver somniferum</name>
    <name type="common">Opium poppy</name>
    <dbReference type="NCBI Taxonomy" id="3469"/>
    <lineage>
        <taxon>Eukaryota</taxon>
        <taxon>Viridiplantae</taxon>
        <taxon>Streptophyta</taxon>
        <taxon>Embryophyta</taxon>
        <taxon>Tracheophyta</taxon>
        <taxon>Spermatophyta</taxon>
        <taxon>Magnoliopsida</taxon>
        <taxon>Ranunculales</taxon>
        <taxon>Papaveraceae</taxon>
        <taxon>Papaveroideae</taxon>
        <taxon>Papaver</taxon>
    </lineage>
</organism>
<keyword evidence="6" id="KW-1185">Reference proteome</keyword>
<reference evidence="5 6" key="1">
    <citation type="journal article" date="2018" name="Science">
        <title>The opium poppy genome and morphinan production.</title>
        <authorList>
            <person name="Guo L."/>
            <person name="Winzer T."/>
            <person name="Yang X."/>
            <person name="Li Y."/>
            <person name="Ning Z."/>
            <person name="He Z."/>
            <person name="Teodor R."/>
            <person name="Lu Y."/>
            <person name="Bowser T.A."/>
            <person name="Graham I.A."/>
            <person name="Ye K."/>
        </authorList>
    </citation>
    <scope>NUCLEOTIDE SEQUENCE [LARGE SCALE GENOMIC DNA]</scope>
    <source>
        <strain evidence="6">cv. HN1</strain>
        <tissue evidence="5">Leaves</tissue>
    </source>
</reference>
<dbReference type="InterPro" id="IPR038765">
    <property type="entry name" value="Papain-like_cys_pep_sf"/>
</dbReference>
<dbReference type="Gramene" id="RZC65655">
    <property type="protein sequence ID" value="RZC65655"/>
    <property type="gene ID" value="C5167_009340"/>
</dbReference>
<comment type="function">
    <text evidence="3">Hydrolase that can remove conjugated ubiquitin from proteins and may therefore play an important regulatory role at the level of protein turnover by preventing degradation.</text>
</comment>
<feature type="domain" description="OTU" evidence="4">
    <location>
        <begin position="20"/>
        <end position="105"/>
    </location>
</feature>
<dbReference type="EMBL" id="CM010720">
    <property type="protein sequence ID" value="RZC65655.1"/>
    <property type="molecule type" value="Genomic_DNA"/>
</dbReference>
<dbReference type="PANTHER" id="PTHR13312:SF0">
    <property type="entry name" value="UBIQUITIN THIOESTERASE OTU1"/>
    <property type="match status" value="1"/>
</dbReference>
<keyword evidence="3" id="KW-0645">Protease</keyword>
<dbReference type="AlphaFoldDB" id="A0A4Y7K115"/>
<dbReference type="STRING" id="3469.A0A4Y7K115"/>
<dbReference type="GO" id="GO:0005829">
    <property type="term" value="C:cytosol"/>
    <property type="evidence" value="ECO:0007669"/>
    <property type="project" value="TreeGrafter"/>
</dbReference>
<keyword evidence="3" id="KW-0788">Thiol protease</keyword>
<evidence type="ECO:0000256" key="2">
    <source>
        <dbReference type="ARBA" id="ARBA00022801"/>
    </source>
</evidence>
<dbReference type="OMA" id="NMQSASY"/>
<dbReference type="Gene3D" id="3.90.70.80">
    <property type="match status" value="1"/>
</dbReference>
<dbReference type="InterPro" id="IPR003323">
    <property type="entry name" value="OTU_dom"/>
</dbReference>
<comment type="subcellular location">
    <subcellularLocation>
        <location evidence="3">Cytoplasm</location>
    </subcellularLocation>
</comment>
<evidence type="ECO:0000256" key="1">
    <source>
        <dbReference type="ARBA" id="ARBA00000707"/>
    </source>
</evidence>
<evidence type="ECO:0000313" key="6">
    <source>
        <dbReference type="Proteomes" id="UP000316621"/>
    </source>
</evidence>
<accession>A0A4Y7K115</accession>
<name>A0A4Y7K115_PAPSO</name>
<keyword evidence="2 3" id="KW-0378">Hydrolase</keyword>
<proteinExistence type="predicted"/>
<keyword evidence="3" id="KW-0833">Ubl conjugation pathway</keyword>
<dbReference type="Proteomes" id="UP000316621">
    <property type="component" value="Chromosome 6"/>
</dbReference>
<keyword evidence="3" id="KW-0963">Cytoplasm</keyword>
<sequence length="147" mass="16726">MEGVDGIMVRRIVPSNHNSLFSAIGYVMDHNRNKATELRQVIVQKVASDPAKYTKAFLEVSNAEYCSWIQNSNTWGGAIELSILSEYYQKEIAAYHTDNVRCYVYGEISPDYGVSEEFDQTIFPVQEDRSIGRVHELALDLVNEEAR</sequence>
<dbReference type="SUPFAM" id="SSF54001">
    <property type="entry name" value="Cysteine proteinases"/>
    <property type="match status" value="1"/>
</dbReference>
<gene>
    <name evidence="5" type="ORF">C5167_009340</name>
</gene>
<dbReference type="GO" id="GO:0004843">
    <property type="term" value="F:cysteine-type deubiquitinase activity"/>
    <property type="evidence" value="ECO:0007669"/>
    <property type="project" value="UniProtKB-UniRule"/>
</dbReference>
<evidence type="ECO:0000256" key="3">
    <source>
        <dbReference type="RuleBase" id="RU367104"/>
    </source>
</evidence>